<protein>
    <submittedName>
        <fullName evidence="3">Glycosyltransferase</fullName>
    </submittedName>
</protein>
<evidence type="ECO:0000313" key="3">
    <source>
        <dbReference type="EMBL" id="GAN34350.1"/>
    </source>
</evidence>
<organism evidence="3 4">
    <name type="scientific">Candidatus Brocadia sinica JPN1</name>
    <dbReference type="NCBI Taxonomy" id="1197129"/>
    <lineage>
        <taxon>Bacteria</taxon>
        <taxon>Pseudomonadati</taxon>
        <taxon>Planctomycetota</taxon>
        <taxon>Candidatus Brocadiia</taxon>
        <taxon>Candidatus Brocadiales</taxon>
        <taxon>Candidatus Brocadiaceae</taxon>
        <taxon>Candidatus Brocadia</taxon>
    </lineage>
</organism>
<feature type="domain" description="Bacterial sugar transferase" evidence="2">
    <location>
        <begin position="1"/>
        <end position="136"/>
    </location>
</feature>
<gene>
    <name evidence="3" type="ORF">BROSI_A2886</name>
</gene>
<sequence length="141" mass="16520">MYKFRTMVKEAEFLKKRLKNEMDGPMFKMRNDPRITKSGRILRKYSLDELPQLINVFKGQMSLVGPRPLADEEMTGDDNWRKIRLSVKPGMTGLWQIMGRESGKFSDWVNYDVAYVQKRSPLLDLKILFFTVFTVFSKVGT</sequence>
<dbReference type="Pfam" id="PF02397">
    <property type="entry name" value="Bac_transf"/>
    <property type="match status" value="1"/>
</dbReference>
<proteinExistence type="inferred from homology"/>
<keyword evidence="4" id="KW-1185">Reference proteome</keyword>
<dbReference type="EMBL" id="BAFN01000001">
    <property type="protein sequence ID" value="GAN34350.1"/>
    <property type="molecule type" value="Genomic_DNA"/>
</dbReference>
<reference evidence="4" key="1">
    <citation type="journal article" date="2015" name="Genome Announc.">
        <title>Draft Genome Sequence of an Anaerobic Ammonium-Oxidizing Bacterium, "Candidatus Brocadia sinica".</title>
        <authorList>
            <person name="Oshiki M."/>
            <person name="Shinyako-Hata K."/>
            <person name="Satoh H."/>
            <person name="Okabe S."/>
        </authorList>
    </citation>
    <scope>NUCLEOTIDE SEQUENCE [LARGE SCALE GENOMIC DNA]</scope>
    <source>
        <strain evidence="4">JPN1</strain>
    </source>
</reference>
<comment type="caution">
    <text evidence="3">The sequence shown here is derived from an EMBL/GenBank/DDBJ whole genome shotgun (WGS) entry which is preliminary data.</text>
</comment>
<dbReference type="PANTHER" id="PTHR30576:SF10">
    <property type="entry name" value="SLL5057 PROTEIN"/>
    <property type="match status" value="1"/>
</dbReference>
<name>A0ABQ0K0V8_9BACT</name>
<dbReference type="Proteomes" id="UP000032309">
    <property type="component" value="Unassembled WGS sequence"/>
</dbReference>
<accession>A0ABQ0K0V8</accession>
<evidence type="ECO:0000259" key="2">
    <source>
        <dbReference type="Pfam" id="PF02397"/>
    </source>
</evidence>
<evidence type="ECO:0000256" key="1">
    <source>
        <dbReference type="ARBA" id="ARBA00006464"/>
    </source>
</evidence>
<dbReference type="InterPro" id="IPR003362">
    <property type="entry name" value="Bact_transf"/>
</dbReference>
<evidence type="ECO:0000313" key="4">
    <source>
        <dbReference type="Proteomes" id="UP000032309"/>
    </source>
</evidence>
<dbReference type="PANTHER" id="PTHR30576">
    <property type="entry name" value="COLANIC BIOSYNTHESIS UDP-GLUCOSE LIPID CARRIER TRANSFERASE"/>
    <property type="match status" value="1"/>
</dbReference>
<comment type="similarity">
    <text evidence="1">Belongs to the bacterial sugar transferase family.</text>
</comment>